<accession>A0A151IUK9</accession>
<dbReference type="PANTHER" id="PTHR10174:SF224">
    <property type="entry name" value="RETINOL-BINDING PROTEIN PINTA"/>
    <property type="match status" value="1"/>
</dbReference>
<evidence type="ECO:0000259" key="1">
    <source>
        <dbReference type="SMART" id="SM01100"/>
    </source>
</evidence>
<gene>
    <name evidence="2" type="ORF">ALC57_16746</name>
</gene>
<keyword evidence="3" id="KW-1185">Reference proteome</keyword>
<proteinExistence type="predicted"/>
<protein>
    <recommendedName>
        <fullName evidence="1">CRAL/TRIO N-terminal domain-containing protein</fullName>
    </recommendedName>
</protein>
<dbReference type="AlphaFoldDB" id="A0A151IUK9"/>
<evidence type="ECO:0000313" key="3">
    <source>
        <dbReference type="Proteomes" id="UP000078492"/>
    </source>
</evidence>
<dbReference type="GO" id="GO:1902936">
    <property type="term" value="F:phosphatidylinositol bisphosphate binding"/>
    <property type="evidence" value="ECO:0007669"/>
    <property type="project" value="TreeGrafter"/>
</dbReference>
<dbReference type="GO" id="GO:0016020">
    <property type="term" value="C:membrane"/>
    <property type="evidence" value="ECO:0007669"/>
    <property type="project" value="TreeGrafter"/>
</dbReference>
<dbReference type="PANTHER" id="PTHR10174">
    <property type="entry name" value="ALPHA-TOCOPHEROL TRANSFER PROTEIN-RELATED"/>
    <property type="match status" value="1"/>
</dbReference>
<sequence length="59" mass="7260">LSFYSDNFLILRFLIVCKFNIEKCKIRIRNYYKQRSDLPEWFTNTDPFRPKLQEILNLG</sequence>
<dbReference type="SUPFAM" id="SSF46938">
    <property type="entry name" value="CRAL/TRIO N-terminal domain"/>
    <property type="match status" value="1"/>
</dbReference>
<dbReference type="SMART" id="SM01100">
    <property type="entry name" value="CRAL_TRIO_N"/>
    <property type="match status" value="1"/>
</dbReference>
<feature type="domain" description="CRAL/TRIO N-terminal" evidence="1">
    <location>
        <begin position="6"/>
        <end position="31"/>
    </location>
</feature>
<organism evidence="2 3">
    <name type="scientific">Trachymyrmex cornetzi</name>
    <dbReference type="NCBI Taxonomy" id="471704"/>
    <lineage>
        <taxon>Eukaryota</taxon>
        <taxon>Metazoa</taxon>
        <taxon>Ecdysozoa</taxon>
        <taxon>Arthropoda</taxon>
        <taxon>Hexapoda</taxon>
        <taxon>Insecta</taxon>
        <taxon>Pterygota</taxon>
        <taxon>Neoptera</taxon>
        <taxon>Endopterygota</taxon>
        <taxon>Hymenoptera</taxon>
        <taxon>Apocrita</taxon>
        <taxon>Aculeata</taxon>
        <taxon>Formicoidea</taxon>
        <taxon>Formicidae</taxon>
        <taxon>Myrmicinae</taxon>
        <taxon>Trachymyrmex</taxon>
    </lineage>
</organism>
<dbReference type="Gene3D" id="1.10.8.20">
    <property type="entry name" value="N-terminal domain of phosphatidylinositol transfer protein sec14p"/>
    <property type="match status" value="1"/>
</dbReference>
<dbReference type="InterPro" id="IPR036273">
    <property type="entry name" value="CRAL/TRIO_N_dom_sf"/>
</dbReference>
<feature type="non-terminal residue" evidence="2">
    <location>
        <position position="1"/>
    </location>
</feature>
<evidence type="ECO:0000313" key="2">
    <source>
        <dbReference type="EMBL" id="KYN11087.1"/>
    </source>
</evidence>
<dbReference type="EMBL" id="KQ980956">
    <property type="protein sequence ID" value="KYN11087.1"/>
    <property type="molecule type" value="Genomic_DNA"/>
</dbReference>
<dbReference type="InterPro" id="IPR011074">
    <property type="entry name" value="CRAL/TRIO_N_dom"/>
</dbReference>
<dbReference type="Proteomes" id="UP000078492">
    <property type="component" value="Unassembled WGS sequence"/>
</dbReference>
<name>A0A151IUK9_9HYME</name>
<reference evidence="2 3" key="1">
    <citation type="submission" date="2015-09" db="EMBL/GenBank/DDBJ databases">
        <title>Trachymyrmex cornetzi WGS genome.</title>
        <authorList>
            <person name="Nygaard S."/>
            <person name="Hu H."/>
            <person name="Boomsma J."/>
            <person name="Zhang G."/>
        </authorList>
    </citation>
    <scope>NUCLEOTIDE SEQUENCE [LARGE SCALE GENOMIC DNA]</scope>
    <source>
        <strain evidence="2">Tcor2-1</strain>
        <tissue evidence="2">Whole body</tissue>
    </source>
</reference>
<dbReference type="STRING" id="471704.A0A151IUK9"/>